<dbReference type="EMBL" id="HBHD01000544">
    <property type="protein sequence ID" value="CAD9651144.1"/>
    <property type="molecule type" value="Transcribed_RNA"/>
</dbReference>
<dbReference type="PANTHER" id="PTHR38016">
    <property type="entry name" value="UNNAMED PRODUCT"/>
    <property type="match status" value="1"/>
</dbReference>
<feature type="compositionally biased region" description="Basic and acidic residues" evidence="1">
    <location>
        <begin position="485"/>
        <end position="498"/>
    </location>
</feature>
<gene>
    <name evidence="3" type="ORF">CCHL1392_LOCUS290</name>
</gene>
<evidence type="ECO:0000259" key="2">
    <source>
        <dbReference type="Pfam" id="PF18599"/>
    </source>
</evidence>
<proteinExistence type="predicted"/>
<evidence type="ECO:0000313" key="3">
    <source>
        <dbReference type="EMBL" id="CAD9651144.1"/>
    </source>
</evidence>
<dbReference type="InterPro" id="IPR040703">
    <property type="entry name" value="LCIB/C_CA"/>
</dbReference>
<feature type="region of interest" description="Disordered" evidence="1">
    <location>
        <begin position="459"/>
        <end position="498"/>
    </location>
</feature>
<dbReference type="Pfam" id="PF18599">
    <property type="entry name" value="LCIB_C_CA"/>
    <property type="match status" value="1"/>
</dbReference>
<reference evidence="3" key="1">
    <citation type="submission" date="2021-01" db="EMBL/GenBank/DDBJ databases">
        <authorList>
            <person name="Corre E."/>
            <person name="Pelletier E."/>
            <person name="Niang G."/>
            <person name="Scheremetjew M."/>
            <person name="Finn R."/>
            <person name="Kale V."/>
            <person name="Holt S."/>
            <person name="Cochrane G."/>
            <person name="Meng A."/>
            <person name="Brown T."/>
            <person name="Cohen L."/>
        </authorList>
    </citation>
    <scope>NUCLEOTIDE SEQUENCE</scope>
    <source>
        <strain evidence="3">SAG 11-48b</strain>
    </source>
</reference>
<sequence>MALLAHKRPMGLQRASGHKSACPAFPVVHRPARASAPSERVALKATMDKTLSSATQVVPKAHEQKDLNFRHREVLKHFPTALGVDDFIARCEVLLSGYGFTGDNSIAMTNLCRDEITLVLKDKIEAVFGSSFNTNGLGGVLTCGVTGMGAGLSHSPTSSSGRERYVFFSFPHIAIDSASSVGTITRPGRSGRSCACGALLKALGELKAEGYACNCKVPGVHDPLDPEYSILKQRLARRLRYEKTDVSKLDLVGITAVAERTITNDLEYLIEKAVDLNKADYAVVTGVQIHNWATSLEADGTPSLEFVAPTKVFVVVNGVKIHLDLTKVPSLAPRQLLIMAAGSAAAAETHDANFAISHSTGSTLQEIPYSYLNKRLGGATVLSPDVDSLVPPSAGLNPISSWPAWQSVVRLDLDEASEVGAPTMESPEEEVHTSFDLAAASASAVTPAAAAAVEAAAAASPVPEPAAAASSEPAAAAAPEAASEETPKEEAKKGWWFW</sequence>
<evidence type="ECO:0000256" key="1">
    <source>
        <dbReference type="SAM" id="MobiDB-lite"/>
    </source>
</evidence>
<organism evidence="3">
    <name type="scientific">Chlamydomonas chlamydogama</name>
    <dbReference type="NCBI Taxonomy" id="225041"/>
    <lineage>
        <taxon>Eukaryota</taxon>
        <taxon>Viridiplantae</taxon>
        <taxon>Chlorophyta</taxon>
        <taxon>core chlorophytes</taxon>
        <taxon>Chlorophyceae</taxon>
        <taxon>CS clade</taxon>
        <taxon>Chlamydomonadales</taxon>
        <taxon>Chlamydomonadaceae</taxon>
        <taxon>Chlamydomonas</taxon>
    </lineage>
</organism>
<protein>
    <recommendedName>
        <fullName evidence="2">Limiting CO2-inducible protein B/C beta carbonyic anhydrase domain-containing protein</fullName>
    </recommendedName>
</protein>
<name>A0A7S2VUJ2_9CHLO</name>
<accession>A0A7S2VUJ2</accession>
<feature type="domain" description="Limiting CO2-inducible protein B/C beta carbonyic anhydrase" evidence="2">
    <location>
        <begin position="81"/>
        <end position="315"/>
    </location>
</feature>
<dbReference type="AlphaFoldDB" id="A0A7S2VUJ2"/>
<feature type="compositionally biased region" description="Low complexity" evidence="1">
    <location>
        <begin position="459"/>
        <end position="481"/>
    </location>
</feature>
<dbReference type="PANTHER" id="PTHR38016:SF1">
    <property type="entry name" value="LIMITING CO2-INDUCIBLE PROTEIN B_C BETA CARBONYIC ANHYDRASE DOMAIN-CONTAINING PROTEIN"/>
    <property type="match status" value="1"/>
</dbReference>